<evidence type="ECO:0000313" key="1">
    <source>
        <dbReference type="EMBL" id="ABD44913.1"/>
    </source>
</evidence>
<dbReference type="HOGENOM" id="CLU_3343136_0_0_5"/>
<gene>
    <name evidence="1" type="ordered locus">ECH_0245</name>
</gene>
<evidence type="ECO:0000313" key="2">
    <source>
        <dbReference type="Proteomes" id="UP000008320"/>
    </source>
</evidence>
<dbReference type="STRING" id="205920.ECH_0245"/>
<keyword evidence="2" id="KW-1185">Reference proteome</keyword>
<reference evidence="1 2" key="1">
    <citation type="journal article" date="2006" name="PLoS Genet.">
        <title>Comparative genomics of emerging human ehrlichiosis agents.</title>
        <authorList>
            <person name="Dunning Hotopp J.C."/>
            <person name="Lin M."/>
            <person name="Madupu R."/>
            <person name="Crabtree J."/>
            <person name="Angiuoli S.V."/>
            <person name="Eisen J.A."/>
            <person name="Seshadri R."/>
            <person name="Ren Q."/>
            <person name="Wu M."/>
            <person name="Utterback T.R."/>
            <person name="Smith S."/>
            <person name="Lewis M."/>
            <person name="Khouri H."/>
            <person name="Zhang C."/>
            <person name="Niu H."/>
            <person name="Lin Q."/>
            <person name="Ohashi N."/>
            <person name="Zhi N."/>
            <person name="Nelson W."/>
            <person name="Brinkac L.M."/>
            <person name="Dodson R.J."/>
            <person name="Rosovitz M.J."/>
            <person name="Sundaram J."/>
            <person name="Daugherty S.C."/>
            <person name="Davidsen T."/>
            <person name="Durkin A.S."/>
            <person name="Gwinn M."/>
            <person name="Haft D.H."/>
            <person name="Selengut J.D."/>
            <person name="Sullivan S.A."/>
            <person name="Zafar N."/>
            <person name="Zhou L."/>
            <person name="Benahmed F."/>
            <person name="Forberger H."/>
            <person name="Halpin R."/>
            <person name="Mulligan S."/>
            <person name="Robinson J."/>
            <person name="White O."/>
            <person name="Rikihisa Y."/>
            <person name="Tettelin H."/>
        </authorList>
    </citation>
    <scope>NUCLEOTIDE SEQUENCE [LARGE SCALE GENOMIC DNA]</scope>
    <source>
        <strain evidence="2">ATCC CRL-10679 / Arkansas</strain>
    </source>
</reference>
<dbReference type="Proteomes" id="UP000008320">
    <property type="component" value="Chromosome"/>
</dbReference>
<dbReference type="EMBL" id="CP000236">
    <property type="protein sequence ID" value="ABD44913.1"/>
    <property type="molecule type" value="Genomic_DNA"/>
</dbReference>
<accession>Q2GHL7</accession>
<proteinExistence type="predicted"/>
<protein>
    <submittedName>
        <fullName evidence="1">Uncharacterized protein</fullName>
    </submittedName>
</protein>
<name>Q2GHL7_EHRCR</name>
<dbReference type="KEGG" id="ech:ECH_0245"/>
<organism evidence="1 2">
    <name type="scientific">Ehrlichia chaffeensis (strain ATCC CRL-10679 / Arkansas)</name>
    <dbReference type="NCBI Taxonomy" id="205920"/>
    <lineage>
        <taxon>Bacteria</taxon>
        <taxon>Pseudomonadati</taxon>
        <taxon>Pseudomonadota</taxon>
        <taxon>Alphaproteobacteria</taxon>
        <taxon>Rickettsiales</taxon>
        <taxon>Anaplasmataceae</taxon>
        <taxon>Ehrlichia</taxon>
    </lineage>
</organism>
<sequence>MLLFNRLGCALAAIVVSVSYGISRTVNTTFIKIVI</sequence>
<dbReference type="AlphaFoldDB" id="Q2GHL7"/>